<reference evidence="3 4" key="1">
    <citation type="submission" date="2018-01" db="EMBL/GenBank/DDBJ databases">
        <title>Metagenomic assembled genomes from two thermal pools in the Uzon Caldera, Kamchatka, Russia.</title>
        <authorList>
            <person name="Wilkins L."/>
            <person name="Ettinger C."/>
        </authorList>
    </citation>
    <scope>NUCLEOTIDE SEQUENCE [LARGE SCALE GENOMIC DNA]</scope>
    <source>
        <strain evidence="3">ZAV-05</strain>
    </source>
</reference>
<dbReference type="Pfam" id="PF01106">
    <property type="entry name" value="NifU"/>
    <property type="match status" value="1"/>
</dbReference>
<dbReference type="AlphaFoldDB" id="A0A2J6WJK4"/>
<dbReference type="PANTHER" id="PTHR11178:SF25">
    <property type="entry name" value="NIFU-LIKE PROTEIN 3, CHLOROPLASTIC"/>
    <property type="match status" value="1"/>
</dbReference>
<evidence type="ECO:0000256" key="1">
    <source>
        <dbReference type="ARBA" id="ARBA00006420"/>
    </source>
</evidence>
<evidence type="ECO:0000259" key="2">
    <source>
        <dbReference type="Pfam" id="PF01106"/>
    </source>
</evidence>
<protein>
    <submittedName>
        <fullName evidence="3">NifU family protein</fullName>
    </submittedName>
</protein>
<dbReference type="GO" id="GO:0051536">
    <property type="term" value="F:iron-sulfur cluster binding"/>
    <property type="evidence" value="ECO:0007669"/>
    <property type="project" value="InterPro"/>
</dbReference>
<accession>A0A2J6WJK4</accession>
<dbReference type="Proteomes" id="UP000242881">
    <property type="component" value="Unassembled WGS sequence"/>
</dbReference>
<name>A0A2J6WJK4_9BACT</name>
<dbReference type="EMBL" id="PNIN01000051">
    <property type="protein sequence ID" value="PMP70562.1"/>
    <property type="molecule type" value="Genomic_DNA"/>
</dbReference>
<dbReference type="FunFam" id="3.30.300.130:FF:000003">
    <property type="entry name" value="NifU-like protein 3, chloroplastic"/>
    <property type="match status" value="1"/>
</dbReference>
<dbReference type="GO" id="GO:0005506">
    <property type="term" value="F:iron ion binding"/>
    <property type="evidence" value="ECO:0007669"/>
    <property type="project" value="InterPro"/>
</dbReference>
<dbReference type="InterPro" id="IPR001075">
    <property type="entry name" value="NIF_FeS_clus_asmbl_NifU_C"/>
</dbReference>
<dbReference type="GO" id="GO:0016226">
    <property type="term" value="P:iron-sulfur cluster assembly"/>
    <property type="evidence" value="ECO:0007669"/>
    <property type="project" value="InterPro"/>
</dbReference>
<comment type="similarity">
    <text evidence="1">Belongs to the NifU family.</text>
</comment>
<gene>
    <name evidence="3" type="ORF">C0187_05280</name>
</gene>
<dbReference type="GO" id="GO:0005198">
    <property type="term" value="F:structural molecule activity"/>
    <property type="evidence" value="ECO:0007669"/>
    <property type="project" value="UniProtKB-ARBA"/>
</dbReference>
<dbReference type="RefSeq" id="WP_013451798.1">
    <property type="nucleotide sequence ID" value="NZ_JBNAVA010000007.1"/>
</dbReference>
<dbReference type="SUPFAM" id="SSF117916">
    <property type="entry name" value="Fe-S cluster assembly (FSCA) domain-like"/>
    <property type="match status" value="1"/>
</dbReference>
<dbReference type="InterPro" id="IPR034904">
    <property type="entry name" value="FSCA_dom_sf"/>
</dbReference>
<evidence type="ECO:0000313" key="4">
    <source>
        <dbReference type="Proteomes" id="UP000242881"/>
    </source>
</evidence>
<dbReference type="OMA" id="SCPMSTL"/>
<sequence length="75" mass="8187">MTLKERVEEVLKKVRPALQADGGDVELLGVTDDGVVKVQLTGACGSCPFSTMTLKHGIEMRLKDEIPEIKEVVSF</sequence>
<dbReference type="Gene3D" id="3.30.300.130">
    <property type="entry name" value="Fe-S cluster assembly (FSCA)"/>
    <property type="match status" value="1"/>
</dbReference>
<feature type="domain" description="NIF system FeS cluster assembly NifU C-terminal" evidence="2">
    <location>
        <begin position="7"/>
        <end position="73"/>
    </location>
</feature>
<proteinExistence type="inferred from homology"/>
<dbReference type="PANTHER" id="PTHR11178">
    <property type="entry name" value="IRON-SULFUR CLUSTER SCAFFOLD PROTEIN NFU-RELATED"/>
    <property type="match status" value="1"/>
</dbReference>
<comment type="caution">
    <text evidence="3">The sequence shown here is derived from an EMBL/GenBank/DDBJ whole genome shotgun (WGS) entry which is preliminary data.</text>
</comment>
<evidence type="ECO:0000313" key="3">
    <source>
        <dbReference type="EMBL" id="PMP70562.1"/>
    </source>
</evidence>
<organism evidence="3 4">
    <name type="scientific">Calditerrivibrio nitroreducens</name>
    <dbReference type="NCBI Taxonomy" id="477976"/>
    <lineage>
        <taxon>Bacteria</taxon>
        <taxon>Pseudomonadati</taxon>
        <taxon>Deferribacterota</taxon>
        <taxon>Deferribacteres</taxon>
        <taxon>Deferribacterales</taxon>
        <taxon>Calditerrivibrionaceae</taxon>
    </lineage>
</organism>